<reference evidence="1 2" key="1">
    <citation type="submission" date="2024-02" db="EMBL/GenBank/DDBJ databases">
        <title>Rubritalea halochordaticola NBRC 107102.</title>
        <authorList>
            <person name="Ichikawa N."/>
            <person name="Katano-Makiyama Y."/>
            <person name="Hidaka K."/>
        </authorList>
    </citation>
    <scope>NUCLEOTIDE SEQUENCE [LARGE SCALE GENOMIC DNA]</scope>
    <source>
        <strain evidence="1 2">NBRC 107102</strain>
    </source>
</reference>
<evidence type="ECO:0000313" key="2">
    <source>
        <dbReference type="Proteomes" id="UP001424741"/>
    </source>
</evidence>
<organism evidence="1 2">
    <name type="scientific">Rubritalea halochordaticola</name>
    <dbReference type="NCBI Taxonomy" id="714537"/>
    <lineage>
        <taxon>Bacteria</taxon>
        <taxon>Pseudomonadati</taxon>
        <taxon>Verrucomicrobiota</taxon>
        <taxon>Verrucomicrobiia</taxon>
        <taxon>Verrucomicrobiales</taxon>
        <taxon>Rubritaleaceae</taxon>
        <taxon>Rubritalea</taxon>
    </lineage>
</organism>
<keyword evidence="2" id="KW-1185">Reference proteome</keyword>
<gene>
    <name evidence="1" type="ORF">Rhal01_03113</name>
</gene>
<name>A0ABP9V4L0_9BACT</name>
<accession>A0ABP9V4L0</accession>
<protein>
    <submittedName>
        <fullName evidence="1">Uncharacterized protein</fullName>
    </submittedName>
</protein>
<proteinExistence type="predicted"/>
<evidence type="ECO:0000313" key="1">
    <source>
        <dbReference type="EMBL" id="GAA5496925.1"/>
    </source>
</evidence>
<comment type="caution">
    <text evidence="1">The sequence shown here is derived from an EMBL/GenBank/DDBJ whole genome shotgun (WGS) entry which is preliminary data.</text>
</comment>
<dbReference type="Proteomes" id="UP001424741">
    <property type="component" value="Unassembled WGS sequence"/>
</dbReference>
<sequence length="123" mass="13795">MLVVGNLHMNFRKADRGVQVSMERHGMKCEEYYSFGGEVPLADFFHAIFKSEGSRPYSWLSECQDLSFGFSPAEGDSKAVMRISMCIDKDDEHGAVEVAVAYDIELDDIQVDFAAMDKLLNEG</sequence>
<dbReference type="EMBL" id="BAABRL010000010">
    <property type="protein sequence ID" value="GAA5496925.1"/>
    <property type="molecule type" value="Genomic_DNA"/>
</dbReference>